<dbReference type="AlphaFoldDB" id="A0AAI9YAH3"/>
<keyword evidence="2" id="KW-1185">Reference proteome</keyword>
<evidence type="ECO:0000313" key="2">
    <source>
        <dbReference type="Proteomes" id="UP001239213"/>
    </source>
</evidence>
<reference evidence="1" key="1">
    <citation type="submission" date="2016-11" db="EMBL/GenBank/DDBJ databases">
        <title>The genome sequence of Colletotrichum cuscutae.</title>
        <authorList>
            <person name="Baroncelli R."/>
        </authorList>
    </citation>
    <scope>NUCLEOTIDE SEQUENCE</scope>
    <source>
        <strain evidence="1">IMI 304802</strain>
    </source>
</reference>
<evidence type="ECO:0000313" key="1">
    <source>
        <dbReference type="EMBL" id="KAK1493206.1"/>
    </source>
</evidence>
<sequence length="228" mass="24121">MAQALAMAQAPWTSRQARHVFSTTSIPCPPSSSPDQLSARQARVGSIATEVCGGGGGGGGGGGLIPFPFVSLGPSSTAKGMQRRHSQQWGPYNKLFGVFGVASLSVPAQGSPSCHWIWSWDSNVSTTRQAALPARDPSAMLPWSGSLNQIWPVSAASYLVLRLAVRQKSGGGCCEKLQPPIIAHDTRCSTGYRGQTSQPHFQGPTWKLSTQTIIAPAMLHLDLLWGLS</sequence>
<dbReference type="Proteomes" id="UP001239213">
    <property type="component" value="Unassembled WGS sequence"/>
</dbReference>
<name>A0AAI9YAH3_9PEZI</name>
<dbReference type="EMBL" id="MPDP01000025">
    <property type="protein sequence ID" value="KAK1493206.1"/>
    <property type="molecule type" value="Genomic_DNA"/>
</dbReference>
<gene>
    <name evidence="1" type="ORF">CCUS01_13851</name>
</gene>
<protein>
    <submittedName>
        <fullName evidence="1">Uncharacterized protein</fullName>
    </submittedName>
</protein>
<organism evidence="1 2">
    <name type="scientific">Colletotrichum cuscutae</name>
    <dbReference type="NCBI Taxonomy" id="1209917"/>
    <lineage>
        <taxon>Eukaryota</taxon>
        <taxon>Fungi</taxon>
        <taxon>Dikarya</taxon>
        <taxon>Ascomycota</taxon>
        <taxon>Pezizomycotina</taxon>
        <taxon>Sordariomycetes</taxon>
        <taxon>Hypocreomycetidae</taxon>
        <taxon>Glomerellales</taxon>
        <taxon>Glomerellaceae</taxon>
        <taxon>Colletotrichum</taxon>
        <taxon>Colletotrichum acutatum species complex</taxon>
    </lineage>
</organism>
<proteinExistence type="predicted"/>
<accession>A0AAI9YAH3</accession>
<comment type="caution">
    <text evidence="1">The sequence shown here is derived from an EMBL/GenBank/DDBJ whole genome shotgun (WGS) entry which is preliminary data.</text>
</comment>